<gene>
    <name evidence="6" type="ORF">ASCRUDRAFT_68998</name>
</gene>
<dbReference type="SUPFAM" id="SSF90209">
    <property type="entry name" value="Ran binding protein zinc finger-like"/>
    <property type="match status" value="1"/>
</dbReference>
<proteinExistence type="inferred from homology"/>
<keyword evidence="7" id="KW-1185">Reference proteome</keyword>
<dbReference type="PANTHER" id="PTHR13128">
    <property type="entry name" value="VACUOLAR PROTEIN-SORTING-ASSOCIATED PROTEIN 36"/>
    <property type="match status" value="1"/>
</dbReference>
<evidence type="ECO:0000313" key="6">
    <source>
        <dbReference type="EMBL" id="ODV62167.1"/>
    </source>
</evidence>
<dbReference type="GO" id="GO:0032266">
    <property type="term" value="F:phosphatidylinositol-3-phosphate binding"/>
    <property type="evidence" value="ECO:0007669"/>
    <property type="project" value="UniProtKB-UniRule"/>
</dbReference>
<keyword evidence="4" id="KW-0963">Cytoplasm</keyword>
<feature type="domain" description="GLUE N-terminal" evidence="5">
    <location>
        <begin position="10"/>
        <end position="330"/>
    </location>
</feature>
<dbReference type="InParanoid" id="A0A1D2VKU9"/>
<dbReference type="InterPro" id="IPR011993">
    <property type="entry name" value="PH-like_dom_sf"/>
</dbReference>
<dbReference type="RefSeq" id="XP_020048474.1">
    <property type="nucleotide sequence ID" value="XM_020191613.1"/>
</dbReference>
<evidence type="ECO:0000256" key="3">
    <source>
        <dbReference type="ARBA" id="ARBA00022927"/>
    </source>
</evidence>
<dbReference type="GO" id="GO:0000814">
    <property type="term" value="C:ESCRT II complex"/>
    <property type="evidence" value="ECO:0007669"/>
    <property type="project" value="UniProtKB-UniRule"/>
</dbReference>
<dbReference type="Pfam" id="PF11605">
    <property type="entry name" value="Vps36_ESCRT-II"/>
    <property type="match status" value="1"/>
</dbReference>
<dbReference type="Pfam" id="PF16988">
    <property type="entry name" value="Vps36-NZF-N"/>
    <property type="match status" value="1"/>
</dbReference>
<dbReference type="GO" id="GO:0043328">
    <property type="term" value="P:protein transport to vacuole involved in ubiquitin-dependent protein catabolic process via the multivesicular body sorting pathway"/>
    <property type="evidence" value="ECO:0007669"/>
    <property type="project" value="UniProtKB-UniRule"/>
</dbReference>
<evidence type="ECO:0000256" key="4">
    <source>
        <dbReference type="RuleBase" id="RU367095"/>
    </source>
</evidence>
<dbReference type="Gene3D" id="2.30.29.30">
    <property type="entry name" value="Pleckstrin-homology domain (PH domain)/Phosphotyrosine-binding domain (PTB)"/>
    <property type="match status" value="1"/>
</dbReference>
<evidence type="ECO:0000313" key="7">
    <source>
        <dbReference type="Proteomes" id="UP000095038"/>
    </source>
</evidence>
<dbReference type="Gene3D" id="2.30.30.380">
    <property type="entry name" value="Zn-finger domain of Sec23/24"/>
    <property type="match status" value="2"/>
</dbReference>
<dbReference type="InterPro" id="IPR021648">
    <property type="entry name" value="GLUE_dom"/>
</dbReference>
<sequence length="665" mass="76633">MSALSFWQQVDITSSHTPVTQKDEFIYLVQDSIGLYQGKAKILGRQNGRVYLTSSRLIYVDNILPEDNSLSISLFDIDHLEFYSGFLKSSPKITIWFKDHTRNVSAPSSKTNLSSYNHSNLYSSFKNKIEFLPNQLKESDETIWVCSICYFANHINNSSFNFDKILVNDFDFKKLPNCQNCGIKSKKNTIVNAIKKFKAKNNKNGNLLPKNKLSTPKQPTGTELKEIKCPRCTFLNYPLMLNCEICGEKLKSSNISSNTVKNYNFRYSNINKPSKIKIKTEFDDGLSSLLQKYIKLSFRNLLKYDDFKNFLNKLQVLIDEQNLSKLMESADLNHDVKSVLKFDLKDYKETSRSQPNLGILGLEKKQTERAEYNVNILNTSMSDLDSLMKKAKDLMVLADKFNDYLNKYKNTDDKVVSNATDSIIQSRQLLGLNPNTETNNISDFIMTNNFNFLNKLNNKELYYNELARNISSFLNNHIFKSDNSYNFNQFEENIYSGGILTLSDLYALYNRSLGFNNNLISPEDLLEACKRFSSLQLPLILKEFSKTNLLVIQDSKMTDDIILQNILLWMETDYQLSFSNNDYLKSFDQINVLSELYINIINTENDFKCGCNIQMLSSHFKLSIGVLEEILEIAVNDGKLIIDKTISGVVYYLNEFNNYEYNVKA</sequence>
<reference evidence="7" key="1">
    <citation type="submission" date="2016-05" db="EMBL/GenBank/DDBJ databases">
        <title>Comparative genomics of biotechnologically important yeasts.</title>
        <authorList>
            <consortium name="DOE Joint Genome Institute"/>
            <person name="Riley R."/>
            <person name="Haridas S."/>
            <person name="Wolfe K.H."/>
            <person name="Lopes M.R."/>
            <person name="Hittinger C.T."/>
            <person name="Goker M."/>
            <person name="Salamov A."/>
            <person name="Wisecaver J."/>
            <person name="Long T.M."/>
            <person name="Aerts A.L."/>
            <person name="Barry K."/>
            <person name="Choi C."/>
            <person name="Clum A."/>
            <person name="Coughlan A.Y."/>
            <person name="Deshpande S."/>
            <person name="Douglass A.P."/>
            <person name="Hanson S.J."/>
            <person name="Klenk H.-P."/>
            <person name="Labutti K."/>
            <person name="Lapidus A."/>
            <person name="Lindquist E."/>
            <person name="Lipzen A."/>
            <person name="Meier-Kolthoff J.P."/>
            <person name="Ohm R.A."/>
            <person name="Otillar R.P."/>
            <person name="Pangilinan J."/>
            <person name="Peng Y."/>
            <person name="Rokas A."/>
            <person name="Rosa C.A."/>
            <person name="Scheuner C."/>
            <person name="Sibirny A.A."/>
            <person name="Slot J.C."/>
            <person name="Stielow J.B."/>
            <person name="Sun H."/>
            <person name="Kurtzman C.P."/>
            <person name="Blackwell M."/>
            <person name="Grigoriev I.V."/>
            <person name="Jeffries T.W."/>
        </authorList>
    </citation>
    <scope>NUCLEOTIDE SEQUENCE [LARGE SCALE GENOMIC DNA]</scope>
    <source>
        <strain evidence="7">DSM 1968</strain>
    </source>
</reference>
<dbReference type="FunCoup" id="A0A1D2VKU9">
    <property type="interactions" value="80"/>
</dbReference>
<comment type="subunit">
    <text evidence="4">Component of the endosomal sorting complex required for transport II (ESCRT-II).</text>
</comment>
<comment type="function">
    <text evidence="4">Component of the ESCRT-II complex (endosomal sorting complex required for transport II), which is required for multivesicular body (MVB) formation and sorting of endosomal cargo proteins into MVBs.</text>
</comment>
<dbReference type="STRING" id="1344418.A0A1D2VKU9"/>
<dbReference type="GeneID" id="30965249"/>
<dbReference type="Gene3D" id="1.10.10.10">
    <property type="entry name" value="Winged helix-like DNA-binding domain superfamily/Winged helix DNA-binding domain"/>
    <property type="match status" value="2"/>
</dbReference>
<dbReference type="SUPFAM" id="SSF50729">
    <property type="entry name" value="PH domain-like"/>
    <property type="match status" value="1"/>
</dbReference>
<keyword evidence="2 4" id="KW-0813">Transport</keyword>
<dbReference type="Proteomes" id="UP000095038">
    <property type="component" value="Unassembled WGS sequence"/>
</dbReference>
<dbReference type="InterPro" id="IPR040608">
    <property type="entry name" value="Snf8/Vps36"/>
</dbReference>
<dbReference type="AlphaFoldDB" id="A0A1D2VKU9"/>
<dbReference type="PANTHER" id="PTHR13128:SF12">
    <property type="entry name" value="VACUOLAR PROTEIN-SORTING-ASSOCIATED PROTEIN 36"/>
    <property type="match status" value="1"/>
</dbReference>
<comment type="subcellular location">
    <subcellularLocation>
        <location evidence="4">Cytoplasm</location>
    </subcellularLocation>
    <subcellularLocation>
        <location evidence="4">Endosome</location>
    </subcellularLocation>
</comment>
<dbReference type="PROSITE" id="PS51495">
    <property type="entry name" value="GLUE"/>
    <property type="match status" value="1"/>
</dbReference>
<comment type="similarity">
    <text evidence="1 4">Belongs to the VPS36 family.</text>
</comment>
<dbReference type="OrthoDB" id="271448at2759"/>
<dbReference type="InterPro" id="IPR036388">
    <property type="entry name" value="WH-like_DNA-bd_sf"/>
</dbReference>
<name>A0A1D2VKU9_9ASCO</name>
<evidence type="ECO:0000259" key="5">
    <source>
        <dbReference type="PROSITE" id="PS51495"/>
    </source>
</evidence>
<accession>A0A1D2VKU9</accession>
<dbReference type="Gene3D" id="6.10.140.260">
    <property type="match status" value="1"/>
</dbReference>
<dbReference type="InterPro" id="IPR036390">
    <property type="entry name" value="WH_DNA-bd_sf"/>
</dbReference>
<dbReference type="GO" id="GO:0031902">
    <property type="term" value="C:late endosome membrane"/>
    <property type="evidence" value="ECO:0007669"/>
    <property type="project" value="UniProtKB-UniRule"/>
</dbReference>
<dbReference type="InterPro" id="IPR037855">
    <property type="entry name" value="Vps36"/>
</dbReference>
<protein>
    <recommendedName>
        <fullName evidence="4">Vacuolar protein-sorting-associated protein 36</fullName>
    </recommendedName>
    <alternativeName>
        <fullName evidence="4">ESCRT-II complex subunit VPS36</fullName>
    </alternativeName>
</protein>
<organism evidence="6 7">
    <name type="scientific">Ascoidea rubescens DSM 1968</name>
    <dbReference type="NCBI Taxonomy" id="1344418"/>
    <lineage>
        <taxon>Eukaryota</taxon>
        <taxon>Fungi</taxon>
        <taxon>Dikarya</taxon>
        <taxon>Ascomycota</taxon>
        <taxon>Saccharomycotina</taxon>
        <taxon>Saccharomycetes</taxon>
        <taxon>Ascoideaceae</taxon>
        <taxon>Ascoidea</taxon>
    </lineage>
</organism>
<dbReference type="EMBL" id="KV454477">
    <property type="protein sequence ID" value="ODV62167.1"/>
    <property type="molecule type" value="Genomic_DNA"/>
</dbReference>
<evidence type="ECO:0000256" key="1">
    <source>
        <dbReference type="ARBA" id="ARBA00009697"/>
    </source>
</evidence>
<keyword evidence="4" id="KW-0967">Endosome</keyword>
<dbReference type="GO" id="GO:0043130">
    <property type="term" value="F:ubiquitin binding"/>
    <property type="evidence" value="ECO:0007669"/>
    <property type="project" value="UniProtKB-UniRule"/>
</dbReference>
<keyword evidence="3 4" id="KW-0653">Protein transport</keyword>
<dbReference type="InterPro" id="IPR031558">
    <property type="entry name" value="Vps36-NZF-N"/>
</dbReference>
<dbReference type="InterPro" id="IPR036443">
    <property type="entry name" value="Znf_RanBP2_sf"/>
</dbReference>
<dbReference type="Pfam" id="PF04157">
    <property type="entry name" value="EAP30"/>
    <property type="match status" value="1"/>
</dbReference>
<evidence type="ECO:0000256" key="2">
    <source>
        <dbReference type="ARBA" id="ARBA00022448"/>
    </source>
</evidence>
<dbReference type="SUPFAM" id="SSF46785">
    <property type="entry name" value="Winged helix' DNA-binding domain"/>
    <property type="match status" value="1"/>
</dbReference>